<feature type="transmembrane region" description="Helical" evidence="6">
    <location>
        <begin position="182"/>
        <end position="206"/>
    </location>
</feature>
<keyword evidence="8" id="KW-1185">Reference proteome</keyword>
<gene>
    <name evidence="7" type="ORF">BDV95DRAFT_612756</name>
</gene>
<name>A0A7C8I540_9PLEO</name>
<feature type="compositionally biased region" description="Low complexity" evidence="5">
    <location>
        <begin position="118"/>
        <end position="179"/>
    </location>
</feature>
<protein>
    <submittedName>
        <fullName evidence="7">Uncharacterized protein</fullName>
    </submittedName>
</protein>
<accession>A0A7C8I540</accession>
<feature type="region of interest" description="Disordered" evidence="5">
    <location>
        <begin position="313"/>
        <end position="391"/>
    </location>
</feature>
<keyword evidence="2 6" id="KW-0812">Transmembrane</keyword>
<organism evidence="7 8">
    <name type="scientific">Massariosphaeria phaeospora</name>
    <dbReference type="NCBI Taxonomy" id="100035"/>
    <lineage>
        <taxon>Eukaryota</taxon>
        <taxon>Fungi</taxon>
        <taxon>Dikarya</taxon>
        <taxon>Ascomycota</taxon>
        <taxon>Pezizomycotina</taxon>
        <taxon>Dothideomycetes</taxon>
        <taxon>Pleosporomycetidae</taxon>
        <taxon>Pleosporales</taxon>
        <taxon>Pleosporales incertae sedis</taxon>
        <taxon>Massariosphaeria</taxon>
    </lineage>
</organism>
<proteinExistence type="predicted"/>
<evidence type="ECO:0000256" key="6">
    <source>
        <dbReference type="SAM" id="Phobius"/>
    </source>
</evidence>
<feature type="compositionally biased region" description="Polar residues" evidence="5">
    <location>
        <begin position="361"/>
        <end position="370"/>
    </location>
</feature>
<evidence type="ECO:0000256" key="1">
    <source>
        <dbReference type="ARBA" id="ARBA00004167"/>
    </source>
</evidence>
<feature type="region of interest" description="Disordered" evidence="5">
    <location>
        <begin position="411"/>
        <end position="495"/>
    </location>
</feature>
<dbReference type="InterPro" id="IPR051694">
    <property type="entry name" value="Immunoregulatory_rcpt-like"/>
</dbReference>
<dbReference type="EMBL" id="JAADJZ010000034">
    <property type="protein sequence ID" value="KAF2865370.1"/>
    <property type="molecule type" value="Genomic_DNA"/>
</dbReference>
<evidence type="ECO:0000313" key="7">
    <source>
        <dbReference type="EMBL" id="KAF2865370.1"/>
    </source>
</evidence>
<dbReference type="PANTHER" id="PTHR15549">
    <property type="entry name" value="PAIRED IMMUNOGLOBULIN-LIKE TYPE 2 RECEPTOR"/>
    <property type="match status" value="1"/>
</dbReference>
<dbReference type="GO" id="GO:0016020">
    <property type="term" value="C:membrane"/>
    <property type="evidence" value="ECO:0007669"/>
    <property type="project" value="UniProtKB-SubCell"/>
</dbReference>
<keyword evidence="3 6" id="KW-1133">Transmembrane helix</keyword>
<dbReference type="GO" id="GO:0071944">
    <property type="term" value="C:cell periphery"/>
    <property type="evidence" value="ECO:0007669"/>
    <property type="project" value="UniProtKB-ARBA"/>
</dbReference>
<keyword evidence="4 6" id="KW-0472">Membrane</keyword>
<feature type="region of interest" description="Disordered" evidence="5">
    <location>
        <begin position="114"/>
        <end position="179"/>
    </location>
</feature>
<evidence type="ECO:0000256" key="5">
    <source>
        <dbReference type="SAM" id="MobiDB-lite"/>
    </source>
</evidence>
<evidence type="ECO:0000256" key="2">
    <source>
        <dbReference type="ARBA" id="ARBA00022692"/>
    </source>
</evidence>
<evidence type="ECO:0000256" key="4">
    <source>
        <dbReference type="ARBA" id="ARBA00023136"/>
    </source>
</evidence>
<feature type="compositionally biased region" description="Basic and acidic residues" evidence="5">
    <location>
        <begin position="485"/>
        <end position="495"/>
    </location>
</feature>
<evidence type="ECO:0000313" key="8">
    <source>
        <dbReference type="Proteomes" id="UP000481861"/>
    </source>
</evidence>
<dbReference type="OrthoDB" id="5419608at2759"/>
<dbReference type="AlphaFoldDB" id="A0A7C8I540"/>
<reference evidence="7 8" key="1">
    <citation type="submission" date="2020-01" db="EMBL/GenBank/DDBJ databases">
        <authorList>
            <consortium name="DOE Joint Genome Institute"/>
            <person name="Haridas S."/>
            <person name="Albert R."/>
            <person name="Binder M."/>
            <person name="Bloem J."/>
            <person name="Labutti K."/>
            <person name="Salamov A."/>
            <person name="Andreopoulos B."/>
            <person name="Baker S.E."/>
            <person name="Barry K."/>
            <person name="Bills G."/>
            <person name="Bluhm B.H."/>
            <person name="Cannon C."/>
            <person name="Castanera R."/>
            <person name="Culley D.E."/>
            <person name="Daum C."/>
            <person name="Ezra D."/>
            <person name="Gonzalez J.B."/>
            <person name="Henrissat B."/>
            <person name="Kuo A."/>
            <person name="Liang C."/>
            <person name="Lipzen A."/>
            <person name="Lutzoni F."/>
            <person name="Magnuson J."/>
            <person name="Mondo S."/>
            <person name="Nolan M."/>
            <person name="Ohm R."/>
            <person name="Pangilinan J."/>
            <person name="Park H.-J.H."/>
            <person name="Ramirez L."/>
            <person name="Alfaro M."/>
            <person name="Sun H."/>
            <person name="Tritt A."/>
            <person name="Yoshinaga Y."/>
            <person name="Zwiers L.-H.L."/>
            <person name="Turgeon B.G."/>
            <person name="Goodwin S.B."/>
            <person name="Spatafora J.W."/>
            <person name="Crous P.W."/>
            <person name="Grigoriev I.V."/>
        </authorList>
    </citation>
    <scope>NUCLEOTIDE SEQUENCE [LARGE SCALE GENOMIC DNA]</scope>
    <source>
        <strain evidence="7 8">CBS 611.86</strain>
    </source>
</reference>
<comment type="caution">
    <text evidence="7">The sequence shown here is derived from an EMBL/GenBank/DDBJ whole genome shotgun (WGS) entry which is preliminary data.</text>
</comment>
<dbReference type="PANTHER" id="PTHR15549:SF30">
    <property type="entry name" value="MID2 DOMAIN-CONTAINING PROTEIN"/>
    <property type="match status" value="1"/>
</dbReference>
<feature type="compositionally biased region" description="Polar residues" evidence="5">
    <location>
        <begin position="457"/>
        <end position="467"/>
    </location>
</feature>
<evidence type="ECO:0000256" key="3">
    <source>
        <dbReference type="ARBA" id="ARBA00022989"/>
    </source>
</evidence>
<dbReference type="Proteomes" id="UP000481861">
    <property type="component" value="Unassembled WGS sequence"/>
</dbReference>
<sequence>MPSSIKVLVAGGALVGSVRSAVLRAPTPVITPAPKVTEIDGVVKRQDVNPIRLAAVLFTALPESLRDVVVTNLPAMSSVLDKQFLDNNKPDWFLDLPSDIQTYLVKQFGPETAWPTEAPTSSKGDASSSGTTSAVSATESSGSSIATSSPSASEESSASQTSASDPDSPPSSNSGLSKSSKVGLGVGIPLALLTVAAVALACCFLLRRRRRRHMNGTIPPSSPGFIPRFAFQEKSADRMDYRAPLNPDLEYSSRDMHQTNWDDDGIDPEDIAASPTNAINQRPVLAPVYHTHSSNRARGTRTSYTSLHSVAELSEPDDMHLPPVQSRHSPPRGLIPASLPTGAQVKRKPVPSVDYSPAAQAASQTLQRQTMPDHRNSGSTGFGSSYGSSSSGLISYTSTGSNLGNHTEITSQAAPVIDQPRSSNPFSNDHAYTEDYGPEYHHGYADAGNGTYGGHPSLSQYPTAPRSSKTEWPLQNTGTNHKRDKSPLWDRVYEG</sequence>
<comment type="subcellular location">
    <subcellularLocation>
        <location evidence="1">Membrane</location>
        <topology evidence="1">Single-pass membrane protein</topology>
    </subcellularLocation>
</comment>
<feature type="compositionally biased region" description="Low complexity" evidence="5">
    <location>
        <begin position="377"/>
        <end position="391"/>
    </location>
</feature>